<reference evidence="2" key="1">
    <citation type="submission" date="2023-06" db="EMBL/GenBank/DDBJ databases">
        <title>Genome sequence of Methanosarcinaceae archaeon Ag5.</title>
        <authorList>
            <person name="Protasov E."/>
            <person name="Platt K."/>
            <person name="Poehlein A."/>
            <person name="Daniel R."/>
            <person name="Brune A."/>
        </authorList>
    </citation>
    <scope>NUCLEOTIDE SEQUENCE</scope>
    <source>
        <strain evidence="2">Ag5</strain>
    </source>
</reference>
<dbReference type="AlphaFoldDB" id="A0AAE4MKH7"/>
<name>A0AAE4MKH7_9EURY</name>
<sequence length="370" mass="43841">MFLTKRTITSNPIENEFSLNWIRCFYLIFISLMIGAFSLVSIVNGSAEKYNWFLYFCIVYGSYLLFSYISALKYLTIKNQYNNILKSNDLIIIKNVEKTDSFFLLAYRLTLCLSLFFAIFGLVIKAYLILINDSPYAPEDVVFEFSWMMDFLLVAATIIYVAFTGFMFYQNSQSLKDSKEQFEFQKQQMITQQKQIDQQIEFQRKDIQEQNIRSDIDFMTSQLNKFYWPIYQYVDTIFNFISSSYEEQAKKSYQNKVIKCANKLSESVAKYAYLDSELVILDVEKSLSIFQKYFASFLKKHGTLDLVNERLQKAKGKEEVYVVDESFNEDELKDYCLLELRQIRQKIINDTGKINLRIIEKRDELKKIRE</sequence>
<feature type="transmembrane region" description="Helical" evidence="1">
    <location>
        <begin position="21"/>
        <end position="40"/>
    </location>
</feature>
<evidence type="ECO:0000256" key="1">
    <source>
        <dbReference type="SAM" id="Phobius"/>
    </source>
</evidence>
<keyword evidence="1" id="KW-1133">Transmembrane helix</keyword>
<keyword evidence="1" id="KW-0472">Membrane</keyword>
<protein>
    <submittedName>
        <fullName evidence="2">Uncharacterized protein</fullName>
    </submittedName>
</protein>
<dbReference type="EMBL" id="JAWDKD010000021">
    <property type="protein sequence ID" value="MDV0447589.1"/>
    <property type="molecule type" value="Genomic_DNA"/>
</dbReference>
<feature type="transmembrane region" description="Helical" evidence="1">
    <location>
        <begin position="52"/>
        <end position="75"/>
    </location>
</feature>
<evidence type="ECO:0000313" key="3">
    <source>
        <dbReference type="Proteomes" id="UP001271789"/>
    </source>
</evidence>
<accession>A0AAE4MKH7</accession>
<proteinExistence type="predicted"/>
<organism evidence="2 3">
    <name type="scientific">Methanolapillus africanus</name>
    <dbReference type="NCBI Taxonomy" id="3028297"/>
    <lineage>
        <taxon>Archaea</taxon>
        <taxon>Methanobacteriati</taxon>
        <taxon>Methanobacteriota</taxon>
        <taxon>Stenosarchaea group</taxon>
        <taxon>Methanomicrobia</taxon>
        <taxon>Methanosarcinales</taxon>
        <taxon>Methanosarcinaceae</taxon>
        <taxon>Methanolapillus</taxon>
    </lineage>
</organism>
<keyword evidence="3" id="KW-1185">Reference proteome</keyword>
<gene>
    <name evidence="2" type="ORF">MsAg5_14970</name>
</gene>
<comment type="caution">
    <text evidence="2">The sequence shown here is derived from an EMBL/GenBank/DDBJ whole genome shotgun (WGS) entry which is preliminary data.</text>
</comment>
<evidence type="ECO:0000313" key="2">
    <source>
        <dbReference type="EMBL" id="MDV0447589.1"/>
    </source>
</evidence>
<keyword evidence="1" id="KW-0812">Transmembrane</keyword>
<dbReference type="Proteomes" id="UP001271789">
    <property type="component" value="Unassembled WGS sequence"/>
</dbReference>
<feature type="transmembrane region" description="Helical" evidence="1">
    <location>
        <begin position="151"/>
        <end position="169"/>
    </location>
</feature>
<feature type="transmembrane region" description="Helical" evidence="1">
    <location>
        <begin position="105"/>
        <end position="131"/>
    </location>
</feature>